<dbReference type="OrthoDB" id="2687452at2759"/>
<evidence type="ECO:0000313" key="4">
    <source>
        <dbReference type="Proteomes" id="UP000234585"/>
    </source>
</evidence>
<dbReference type="STRING" id="41067.A0A2I2FE20"/>
<keyword evidence="4" id="KW-1185">Reference proteome</keyword>
<feature type="domain" description="C2H2-type" evidence="2">
    <location>
        <begin position="48"/>
        <end position="73"/>
    </location>
</feature>
<dbReference type="PROSITE" id="PS50157">
    <property type="entry name" value="ZINC_FINGER_C2H2_2"/>
    <property type="match status" value="1"/>
</dbReference>
<evidence type="ECO:0000256" key="1">
    <source>
        <dbReference type="PROSITE-ProRule" id="PRU00042"/>
    </source>
</evidence>
<proteinExistence type="predicted"/>
<dbReference type="GO" id="GO:0008270">
    <property type="term" value="F:zinc ion binding"/>
    <property type="evidence" value="ECO:0007669"/>
    <property type="project" value="UniProtKB-KW"/>
</dbReference>
<dbReference type="RefSeq" id="XP_024672892.1">
    <property type="nucleotide sequence ID" value="XM_024812332.1"/>
</dbReference>
<keyword evidence="1" id="KW-0479">Metal-binding</keyword>
<dbReference type="Gene3D" id="3.30.160.60">
    <property type="entry name" value="Classic Zinc Finger"/>
    <property type="match status" value="2"/>
</dbReference>
<dbReference type="AlphaFoldDB" id="A0A2I2FE20"/>
<dbReference type="SUPFAM" id="SSF57667">
    <property type="entry name" value="beta-beta-alpha zinc fingers"/>
    <property type="match status" value="2"/>
</dbReference>
<dbReference type="PROSITE" id="PS00028">
    <property type="entry name" value="ZINC_FINGER_C2H2_1"/>
    <property type="match status" value="2"/>
</dbReference>
<evidence type="ECO:0000313" key="3">
    <source>
        <dbReference type="EMBL" id="PLB38880.1"/>
    </source>
</evidence>
<dbReference type="InterPro" id="IPR036236">
    <property type="entry name" value="Znf_C2H2_sf"/>
</dbReference>
<dbReference type="EMBL" id="KZ559133">
    <property type="protein sequence ID" value="PLB38880.1"/>
    <property type="molecule type" value="Genomic_DNA"/>
</dbReference>
<reference evidence="3 4" key="1">
    <citation type="submission" date="2017-12" db="EMBL/GenBank/DDBJ databases">
        <authorList>
            <consortium name="DOE Joint Genome Institute"/>
            <person name="Haridas S."/>
            <person name="Kjaerbolling I."/>
            <person name="Vesth T.C."/>
            <person name="Frisvad J.C."/>
            <person name="Nybo J.L."/>
            <person name="Theobald S."/>
            <person name="Kuo A."/>
            <person name="Bowyer P."/>
            <person name="Matsuda Y."/>
            <person name="Mondo S."/>
            <person name="Lyhne E.K."/>
            <person name="Kogle M.E."/>
            <person name="Clum A."/>
            <person name="Lipzen A."/>
            <person name="Salamov A."/>
            <person name="Ngan C.Y."/>
            <person name="Daum C."/>
            <person name="Chiniquy J."/>
            <person name="Barry K."/>
            <person name="LaButti K."/>
            <person name="Simmons B.A."/>
            <person name="Magnuson J.K."/>
            <person name="Mortensen U.H."/>
            <person name="Larsen T.O."/>
            <person name="Grigoriev I.V."/>
            <person name="Baker S.E."/>
            <person name="Andersen M.R."/>
            <person name="Nordberg H.P."/>
            <person name="Cantor M.N."/>
            <person name="Hua S.X."/>
        </authorList>
    </citation>
    <scope>NUCLEOTIDE SEQUENCE [LARGE SCALE GENOMIC DNA]</scope>
    <source>
        <strain evidence="3 4">CBS 102.13</strain>
    </source>
</reference>
<keyword evidence="1" id="KW-0862">Zinc</keyword>
<dbReference type="Proteomes" id="UP000234585">
    <property type="component" value="Unassembled WGS sequence"/>
</dbReference>
<dbReference type="SMART" id="SM00355">
    <property type="entry name" value="ZnF_C2H2"/>
    <property type="match status" value="2"/>
</dbReference>
<evidence type="ECO:0000259" key="2">
    <source>
        <dbReference type="PROSITE" id="PS50157"/>
    </source>
</evidence>
<protein>
    <recommendedName>
        <fullName evidence="2">C2H2-type domain-containing protein</fullName>
    </recommendedName>
</protein>
<organism evidence="3 4">
    <name type="scientific">Aspergillus candidus</name>
    <dbReference type="NCBI Taxonomy" id="41067"/>
    <lineage>
        <taxon>Eukaryota</taxon>
        <taxon>Fungi</taxon>
        <taxon>Dikarya</taxon>
        <taxon>Ascomycota</taxon>
        <taxon>Pezizomycotina</taxon>
        <taxon>Eurotiomycetes</taxon>
        <taxon>Eurotiomycetidae</taxon>
        <taxon>Eurotiales</taxon>
        <taxon>Aspergillaceae</taxon>
        <taxon>Aspergillus</taxon>
        <taxon>Aspergillus subgen. Circumdati</taxon>
    </lineage>
</organism>
<keyword evidence="1" id="KW-0863">Zinc-finger</keyword>
<dbReference type="GeneID" id="36519492"/>
<gene>
    <name evidence="3" type="ORF">BDW47DRAFT_104462</name>
</gene>
<dbReference type="InterPro" id="IPR013087">
    <property type="entry name" value="Znf_C2H2_type"/>
</dbReference>
<sequence length="77" mass="8700">MLCLSNGACRGDAGQPLRCEWDGCYVEFGRRAELKRHVDTLHISPSSHKCPKPGCKKSCSRRDNLKVHVRRVHGQNI</sequence>
<name>A0A2I2FE20_ASPCN</name>
<dbReference type="Pfam" id="PF00096">
    <property type="entry name" value="zf-C2H2"/>
    <property type="match status" value="1"/>
</dbReference>
<accession>A0A2I2FE20</accession>